<dbReference type="Proteomes" id="UP000430843">
    <property type="component" value="Unassembled WGS sequence"/>
</dbReference>
<organism evidence="1 2">
    <name type="scientific">Brucella tritici</name>
    <dbReference type="NCBI Taxonomy" id="94626"/>
    <lineage>
        <taxon>Bacteria</taxon>
        <taxon>Pseudomonadati</taxon>
        <taxon>Pseudomonadota</taxon>
        <taxon>Alphaproteobacteria</taxon>
        <taxon>Hyphomicrobiales</taxon>
        <taxon>Brucellaceae</taxon>
        <taxon>Brucella/Ochrobactrum group</taxon>
        <taxon>Brucella</taxon>
    </lineage>
</organism>
<evidence type="ECO:0008006" key="3">
    <source>
        <dbReference type="Google" id="ProtNLM"/>
    </source>
</evidence>
<evidence type="ECO:0000313" key="1">
    <source>
        <dbReference type="EMBL" id="KAB2662302.1"/>
    </source>
</evidence>
<gene>
    <name evidence="1" type="ORF">F9K91_22695</name>
</gene>
<keyword evidence="2" id="KW-1185">Reference proteome</keyword>
<dbReference type="RefSeq" id="WP_151678783.1">
    <property type="nucleotide sequence ID" value="NZ_WBWA01000033.1"/>
</dbReference>
<protein>
    <recommendedName>
        <fullName evidence="3">MFS transporter</fullName>
    </recommendedName>
</protein>
<accession>A0A833CHK9</accession>
<evidence type="ECO:0000313" key="2">
    <source>
        <dbReference type="Proteomes" id="UP000430843"/>
    </source>
</evidence>
<name>A0A833CHK9_9HYPH</name>
<dbReference type="AlphaFoldDB" id="A0A833CHK9"/>
<proteinExistence type="predicted"/>
<comment type="caution">
    <text evidence="1">The sequence shown here is derived from an EMBL/GenBank/DDBJ whole genome shotgun (WGS) entry which is preliminary data.</text>
</comment>
<reference evidence="1 2" key="1">
    <citation type="submission" date="2019-09" db="EMBL/GenBank/DDBJ databases">
        <title>Taxonomic organization of the family Brucellaceae based on a phylogenomic approach.</title>
        <authorList>
            <person name="Leclercq S."/>
            <person name="Cloeckaert A."/>
            <person name="Zygmunt M.S."/>
        </authorList>
    </citation>
    <scope>NUCLEOTIDE SEQUENCE [LARGE SCALE GENOMIC DNA]</scope>
    <source>
        <strain evidence="1 2">LMG 18957</strain>
    </source>
</reference>
<dbReference type="EMBL" id="WBWA01000033">
    <property type="protein sequence ID" value="KAB2662302.1"/>
    <property type="molecule type" value="Genomic_DNA"/>
</dbReference>
<sequence>MASYKDLVLFTSQPRLVLAWFLAVRRSSWWQVYSVYTPVFAVKAGYSSASVGLVIALGTGVASP</sequence>